<feature type="region of interest" description="Disordered" evidence="1">
    <location>
        <begin position="337"/>
        <end position="589"/>
    </location>
</feature>
<evidence type="ECO:0000313" key="4">
    <source>
        <dbReference type="Proteomes" id="UP001530400"/>
    </source>
</evidence>
<dbReference type="PANTHER" id="PTHR38909">
    <property type="entry name" value="G PROTEIN GAMMA DOMAIN-CONTAINING PROTEIN"/>
    <property type="match status" value="1"/>
</dbReference>
<dbReference type="InterPro" id="IPR036034">
    <property type="entry name" value="PDZ_sf"/>
</dbReference>
<dbReference type="PRINTS" id="PR01217">
    <property type="entry name" value="PRICHEXTENSN"/>
</dbReference>
<feature type="compositionally biased region" description="Low complexity" evidence="1">
    <location>
        <begin position="724"/>
        <end position="740"/>
    </location>
</feature>
<evidence type="ECO:0000313" key="3">
    <source>
        <dbReference type="EMBL" id="KAL3804095.1"/>
    </source>
</evidence>
<feature type="compositionally biased region" description="Low complexity" evidence="1">
    <location>
        <begin position="360"/>
        <end position="410"/>
    </location>
</feature>
<feature type="compositionally biased region" description="Polar residues" evidence="1">
    <location>
        <begin position="337"/>
        <end position="356"/>
    </location>
</feature>
<keyword evidence="4" id="KW-1185">Reference proteome</keyword>
<dbReference type="Proteomes" id="UP001530400">
    <property type="component" value="Unassembled WGS sequence"/>
</dbReference>
<gene>
    <name evidence="3" type="ORF">ACHAWO_007154</name>
</gene>
<sequence length="1073" mass="114415">MKLSYVTIASALKWQLGLSSESITKKSILLFTFECATNCSQELCSCISTHNSPTTCAPQLHDVCTAGTIDACVPPTGINQFRALHCPFAACLVDGRSSEECACEMHSAACEIYQDENMGYCKIASCCGEAGDDVDRADCLSDRIGSENTRTTPTLSPIESSQGLTQSAFEFDDSILNHVDDGGEFTIDDSLMTDDAKILTWIEVDGDADIVTSQLSQALAGTDDAASNVDPNFSLPLGFARFCSSNCDPQLCTCLTIKKDYSACISELFFSCRDSTIRQCVPDASVKEFDEIYCPYSECIMLGNVEGVSANTCDRARYAALCEWYGDDEACAFAVNSTDPTSKPSDEPSVNPTTKPSKAPITDSPTTSQPSISPSLSPTTSTPSVSPSISPVTPKPSVSPSKKPVTNKPSESPTTGRSSATPSRSPTFKPSQPPSSSPSLKPSKKPVTKEPSDSPTVEPTWSPTATPTWTPTTQPTMVSDSPSESPSTSPTLSPITPSPISSKPSKRPSPRPTKQPTSSPVTSLPSKNPSTPSPSSYPTHGPSSSPSFSPSTNTPSKHPSNQPTQDSSAPPATSHPSSGPTISPTSTVTDSVTEIPTDQSMAICPEPYDELWTSTYSTGTQVEVSGYIYECNPYPFSIYCKFGDYQPVYGSELWSDAWTEISPCKLPDPFTNPTKSPTSPPTSIPPTSIPITSKPSGNPSSHPTEKYSTQSPSPNPTQAQKPNSTTSSSESPSASVTASPTIEVSSLVQFEMQEMTKAMNQYEQLGVFEPSCKNFLTRQLVNEKPHVFNIDCTVTNQQLLSLSSLLVDIEVMGEVIAAGNVTSSNDLNFGGMVYDSFAEDSQMFINSLKVKGDIAGIDTFDLLESITSVTQSSSKDAITEGDGSSGQGIRTGALAALIVGGVAFVILIIAFVFQVRIYFADDDSLDDDELDRIGLDLPPENIDCANILSGDSVQRNDSNLSYAYSLDNGIDSPNSIVTSTKPAWNSEAKMRVQREVMAPAGKLGIIIDTSSRGPIVHSVKSESVLEGLVFEGDLIIALDDEITSTWTAHDLTKLVASKSKYERKITLLSAVTL</sequence>
<dbReference type="AlphaFoldDB" id="A0ABD3QV09"/>
<feature type="compositionally biased region" description="Low complexity" evidence="1">
    <location>
        <begin position="459"/>
        <end position="503"/>
    </location>
</feature>
<keyword evidence="2" id="KW-0812">Transmembrane</keyword>
<evidence type="ECO:0000256" key="1">
    <source>
        <dbReference type="SAM" id="MobiDB-lite"/>
    </source>
</evidence>
<feature type="compositionally biased region" description="Pro residues" evidence="1">
    <location>
        <begin position="678"/>
        <end position="688"/>
    </location>
</feature>
<proteinExistence type="predicted"/>
<dbReference type="PANTHER" id="PTHR38909:SF1">
    <property type="entry name" value="G PROTEIN GAMMA DOMAIN-CONTAINING PROTEIN"/>
    <property type="match status" value="1"/>
</dbReference>
<protein>
    <recommendedName>
        <fullName evidence="5">PDZ domain-containing protein</fullName>
    </recommendedName>
</protein>
<feature type="region of interest" description="Disordered" evidence="1">
    <location>
        <begin position="669"/>
        <end position="740"/>
    </location>
</feature>
<reference evidence="3 4" key="1">
    <citation type="submission" date="2024-10" db="EMBL/GenBank/DDBJ databases">
        <title>Updated reference genomes for cyclostephanoid diatoms.</title>
        <authorList>
            <person name="Roberts W.R."/>
            <person name="Alverson A.J."/>
        </authorList>
    </citation>
    <scope>NUCLEOTIDE SEQUENCE [LARGE SCALE GENOMIC DNA]</scope>
    <source>
        <strain evidence="3 4">AJA010-31</strain>
    </source>
</reference>
<name>A0ABD3QV09_9STRA</name>
<comment type="caution">
    <text evidence="3">The sequence shown here is derived from an EMBL/GenBank/DDBJ whole genome shotgun (WGS) entry which is preliminary data.</text>
</comment>
<evidence type="ECO:0000256" key="2">
    <source>
        <dbReference type="SAM" id="Phobius"/>
    </source>
</evidence>
<feature type="compositionally biased region" description="Polar residues" evidence="1">
    <location>
        <begin position="697"/>
        <end position="723"/>
    </location>
</feature>
<organism evidence="3 4">
    <name type="scientific">Cyclotella atomus</name>
    <dbReference type="NCBI Taxonomy" id="382360"/>
    <lineage>
        <taxon>Eukaryota</taxon>
        <taxon>Sar</taxon>
        <taxon>Stramenopiles</taxon>
        <taxon>Ochrophyta</taxon>
        <taxon>Bacillariophyta</taxon>
        <taxon>Coscinodiscophyceae</taxon>
        <taxon>Thalassiosirophycidae</taxon>
        <taxon>Stephanodiscales</taxon>
        <taxon>Stephanodiscaceae</taxon>
        <taxon>Cyclotella</taxon>
    </lineage>
</organism>
<feature type="compositionally biased region" description="Polar residues" evidence="1">
    <location>
        <begin position="557"/>
        <end position="566"/>
    </location>
</feature>
<keyword evidence="2" id="KW-1133">Transmembrane helix</keyword>
<feature type="compositionally biased region" description="Low complexity" evidence="1">
    <location>
        <begin position="512"/>
        <end position="556"/>
    </location>
</feature>
<evidence type="ECO:0008006" key="5">
    <source>
        <dbReference type="Google" id="ProtNLM"/>
    </source>
</evidence>
<dbReference type="SUPFAM" id="SSF50156">
    <property type="entry name" value="PDZ domain-like"/>
    <property type="match status" value="1"/>
</dbReference>
<feature type="transmembrane region" description="Helical" evidence="2">
    <location>
        <begin position="893"/>
        <end position="913"/>
    </location>
</feature>
<accession>A0ABD3QV09</accession>
<feature type="compositionally biased region" description="Polar residues" evidence="1">
    <location>
        <begin position="411"/>
        <end position="424"/>
    </location>
</feature>
<keyword evidence="2" id="KW-0472">Membrane</keyword>
<feature type="compositionally biased region" description="Low complexity" evidence="1">
    <location>
        <begin position="567"/>
        <end position="589"/>
    </location>
</feature>
<dbReference type="EMBL" id="JALLPJ020000054">
    <property type="protein sequence ID" value="KAL3804095.1"/>
    <property type="molecule type" value="Genomic_DNA"/>
</dbReference>